<accession>N9F974</accession>
<gene>
    <name evidence="3" type="ORF">F933_02830</name>
</gene>
<keyword evidence="1" id="KW-0732">Signal</keyword>
<evidence type="ECO:0000313" key="3">
    <source>
        <dbReference type="EMBL" id="ENW03860.1"/>
    </source>
</evidence>
<dbReference type="PANTHER" id="PTHR36195">
    <property type="entry name" value="DOMAIN PROTEIN, PUTATIVE (AFU_ORTHOLOGUE AFUA_5G01990)-RELATED-RELATED"/>
    <property type="match status" value="1"/>
</dbReference>
<dbReference type="eggNOG" id="COG0753">
    <property type="taxonomic scope" value="Bacteria"/>
</dbReference>
<dbReference type="SUPFAM" id="SSF56634">
    <property type="entry name" value="Heme-dependent catalase-like"/>
    <property type="match status" value="1"/>
</dbReference>
<sequence length="387" mass="43920">MIRKILYFQLFAVVSPFLLLVTGCYATSPAETDILTKTTIANRNKIIYPNIDKDLGEALQPNEKMMAEQISAIIEQSIRQEYSLGHALRDAHPKAHGCVRAMFQVKSDLNERFAKGMFIPNKTYSAWIRFSNASGDAKKPDYEKDARGIAIKVLGVTGKKVLESEPDANTQDFIMINHPVFFVNDPKRYQSFIQDVNSESLLKKMHIPIALGEKGTINAVRAASSKIANPLQARYWSMVPYQLGLGAEREAVKYSVRACSQGTDTIPNKPNQNFLREALRNELNNHDACMEFLIQPRTSPKMLTEDSMTEWKENKASFYTVATIRIPQQVFDTPEQNKFCENLSFTPWHALPDHKPLGAINRLRKVIYENISTVRHEMNAAPRQEPQ</sequence>
<feature type="signal peptide" evidence="1">
    <location>
        <begin position="1"/>
        <end position="26"/>
    </location>
</feature>
<name>N9F974_9GAMM</name>
<dbReference type="HOGENOM" id="CLU_046417_0_0_6"/>
<dbReference type="GO" id="GO:0004096">
    <property type="term" value="F:catalase activity"/>
    <property type="evidence" value="ECO:0007669"/>
    <property type="project" value="InterPro"/>
</dbReference>
<keyword evidence="4" id="KW-1185">Reference proteome</keyword>
<dbReference type="Proteomes" id="UP000017670">
    <property type="component" value="Unassembled WGS sequence"/>
</dbReference>
<feature type="chain" id="PRO_5004141994" description="Catalase core domain-containing protein" evidence="1">
    <location>
        <begin position="27"/>
        <end position="387"/>
    </location>
</feature>
<dbReference type="EMBL" id="APQL01000010">
    <property type="protein sequence ID" value="ENW03860.1"/>
    <property type="molecule type" value="Genomic_DNA"/>
</dbReference>
<dbReference type="STRING" id="262668.GCA_000931715_02797"/>
<dbReference type="PATRIC" id="fig|1217648.3.peg.2752"/>
<reference evidence="3 4" key="1">
    <citation type="submission" date="2013-02" db="EMBL/GenBank/DDBJ databases">
        <title>The Genome Sequence of Acinetobacter beijerinckii CIP 110307.</title>
        <authorList>
            <consortium name="The Broad Institute Genome Sequencing Platform"/>
            <consortium name="The Broad Institute Genome Sequencing Center for Infectious Disease"/>
            <person name="Cerqueira G."/>
            <person name="Feldgarden M."/>
            <person name="Courvalin P."/>
            <person name="Perichon B."/>
            <person name="Grillot-Courvalin C."/>
            <person name="Clermont D."/>
            <person name="Rocha E."/>
            <person name="Yoon E.-J."/>
            <person name="Nemec A."/>
            <person name="Walker B."/>
            <person name="Young S.K."/>
            <person name="Zeng Q."/>
            <person name="Gargeya S."/>
            <person name="Fitzgerald M."/>
            <person name="Haas B."/>
            <person name="Abouelleil A."/>
            <person name="Alvarado L."/>
            <person name="Arachchi H.M."/>
            <person name="Berlin A.M."/>
            <person name="Chapman S.B."/>
            <person name="Dewar J."/>
            <person name="Goldberg J."/>
            <person name="Griggs A."/>
            <person name="Gujja S."/>
            <person name="Hansen M."/>
            <person name="Howarth C."/>
            <person name="Imamovic A."/>
            <person name="Larimer J."/>
            <person name="McCowan C."/>
            <person name="Murphy C."/>
            <person name="Neiman D."/>
            <person name="Pearson M."/>
            <person name="Priest M."/>
            <person name="Roberts A."/>
            <person name="Saif S."/>
            <person name="Shea T."/>
            <person name="Sisk P."/>
            <person name="Sykes S."/>
            <person name="Wortman J."/>
            <person name="Nusbaum C."/>
            <person name="Birren B."/>
        </authorList>
    </citation>
    <scope>NUCLEOTIDE SEQUENCE [LARGE SCALE GENOMIC DNA]</scope>
    <source>
        <strain evidence="3 4">CIP 110307</strain>
    </source>
</reference>
<protein>
    <recommendedName>
        <fullName evidence="2">Catalase core domain-containing protein</fullName>
    </recommendedName>
</protein>
<dbReference type="PANTHER" id="PTHR36195:SF4">
    <property type="entry name" value="DOMAIN PROTEIN, PUTATIVE (AFU_ORTHOLOGUE AFUA_5G01990)-RELATED"/>
    <property type="match status" value="1"/>
</dbReference>
<dbReference type="InterPro" id="IPR020835">
    <property type="entry name" value="Catalase_sf"/>
</dbReference>
<dbReference type="RefSeq" id="WP_005062282.1">
    <property type="nucleotide sequence ID" value="NZ_KB849766.1"/>
</dbReference>
<dbReference type="Gene3D" id="2.40.180.10">
    <property type="entry name" value="Catalase core domain"/>
    <property type="match status" value="1"/>
</dbReference>
<dbReference type="CDD" id="cd08152">
    <property type="entry name" value="y4iL_like"/>
    <property type="match status" value="1"/>
</dbReference>
<evidence type="ECO:0000259" key="2">
    <source>
        <dbReference type="Pfam" id="PF00199"/>
    </source>
</evidence>
<evidence type="ECO:0000256" key="1">
    <source>
        <dbReference type="SAM" id="SignalP"/>
    </source>
</evidence>
<proteinExistence type="predicted"/>
<dbReference type="AlphaFoldDB" id="N9F974"/>
<evidence type="ECO:0000313" key="4">
    <source>
        <dbReference type="Proteomes" id="UP000017670"/>
    </source>
</evidence>
<dbReference type="InterPro" id="IPR011614">
    <property type="entry name" value="Catalase_core"/>
</dbReference>
<feature type="domain" description="Catalase core" evidence="2">
    <location>
        <begin position="89"/>
        <end position="197"/>
    </location>
</feature>
<dbReference type="GO" id="GO:0020037">
    <property type="term" value="F:heme binding"/>
    <property type="evidence" value="ECO:0007669"/>
    <property type="project" value="InterPro"/>
</dbReference>
<organism evidence="3 4">
    <name type="scientific">Acinetobacter beijerinckii CIP 110307</name>
    <dbReference type="NCBI Taxonomy" id="1217648"/>
    <lineage>
        <taxon>Bacteria</taxon>
        <taxon>Pseudomonadati</taxon>
        <taxon>Pseudomonadota</taxon>
        <taxon>Gammaproteobacteria</taxon>
        <taxon>Moraxellales</taxon>
        <taxon>Moraxellaceae</taxon>
        <taxon>Acinetobacter</taxon>
    </lineage>
</organism>
<dbReference type="PROSITE" id="PS51257">
    <property type="entry name" value="PROKAR_LIPOPROTEIN"/>
    <property type="match status" value="1"/>
</dbReference>
<dbReference type="Pfam" id="PF00199">
    <property type="entry name" value="Catalase"/>
    <property type="match status" value="1"/>
</dbReference>
<dbReference type="GeneID" id="29857593"/>
<comment type="caution">
    <text evidence="3">The sequence shown here is derived from an EMBL/GenBank/DDBJ whole genome shotgun (WGS) entry which is preliminary data.</text>
</comment>